<evidence type="ECO:0000313" key="2">
    <source>
        <dbReference type="EMBL" id="GAA1683109.1"/>
    </source>
</evidence>
<protein>
    <submittedName>
        <fullName evidence="2">Uncharacterized protein</fullName>
    </submittedName>
</protein>
<keyword evidence="3" id="KW-1185">Reference proteome</keyword>
<comment type="caution">
    <text evidence="2">The sequence shown here is derived from an EMBL/GenBank/DDBJ whole genome shotgun (WGS) entry which is preliminary data.</text>
</comment>
<dbReference type="RefSeq" id="WP_211128727.1">
    <property type="nucleotide sequence ID" value="NZ_CP072941.1"/>
</dbReference>
<dbReference type="Proteomes" id="UP001499947">
    <property type="component" value="Unassembled WGS sequence"/>
</dbReference>
<sequence>MPCAFSAGAVLASVSPESGRAFEPLGEAVAELNKFAALLVFDVPGARLFDVEDLVGIPDDDDEDGHDGGREKRTAGSVRTASRVEEDDDART</sequence>
<feature type="region of interest" description="Disordered" evidence="1">
    <location>
        <begin position="55"/>
        <end position="92"/>
    </location>
</feature>
<proteinExistence type="predicted"/>
<organism evidence="2 3">
    <name type="scientific">Streptomyces yatensis</name>
    <dbReference type="NCBI Taxonomy" id="155177"/>
    <lineage>
        <taxon>Bacteria</taxon>
        <taxon>Bacillati</taxon>
        <taxon>Actinomycetota</taxon>
        <taxon>Actinomycetes</taxon>
        <taxon>Kitasatosporales</taxon>
        <taxon>Streptomycetaceae</taxon>
        <taxon>Streptomyces</taxon>
        <taxon>Streptomyces violaceusniger group</taxon>
    </lineage>
</organism>
<reference evidence="2 3" key="1">
    <citation type="journal article" date="2019" name="Int. J. Syst. Evol. Microbiol.">
        <title>The Global Catalogue of Microorganisms (GCM) 10K type strain sequencing project: providing services to taxonomists for standard genome sequencing and annotation.</title>
        <authorList>
            <consortium name="The Broad Institute Genomics Platform"/>
            <consortium name="The Broad Institute Genome Sequencing Center for Infectious Disease"/>
            <person name="Wu L."/>
            <person name="Ma J."/>
        </authorList>
    </citation>
    <scope>NUCLEOTIDE SEQUENCE [LARGE SCALE GENOMIC DNA]</scope>
    <source>
        <strain evidence="2 3">JCM 13244</strain>
    </source>
</reference>
<evidence type="ECO:0000256" key="1">
    <source>
        <dbReference type="SAM" id="MobiDB-lite"/>
    </source>
</evidence>
<gene>
    <name evidence="2" type="ORF">GCM10009680_23380</name>
</gene>
<evidence type="ECO:0000313" key="3">
    <source>
        <dbReference type="Proteomes" id="UP001499947"/>
    </source>
</evidence>
<name>A0ABN2H7A5_9ACTN</name>
<dbReference type="EMBL" id="BAAALR010000029">
    <property type="protein sequence ID" value="GAA1683109.1"/>
    <property type="molecule type" value="Genomic_DNA"/>
</dbReference>
<accession>A0ABN2H7A5</accession>